<dbReference type="InterPro" id="IPR000631">
    <property type="entry name" value="CARKD"/>
</dbReference>
<gene>
    <name evidence="17" type="primary">nnrD</name>
    <name evidence="18" type="synonym">nnrE</name>
    <name evidence="22" type="ORF">GCM10009549_11340</name>
</gene>
<evidence type="ECO:0000256" key="16">
    <source>
        <dbReference type="ARBA" id="ARBA00049209"/>
    </source>
</evidence>
<dbReference type="PROSITE" id="PS51385">
    <property type="entry name" value="YJEF_N"/>
    <property type="match status" value="1"/>
</dbReference>
<dbReference type="SUPFAM" id="SSF53613">
    <property type="entry name" value="Ribokinase-like"/>
    <property type="match status" value="1"/>
</dbReference>
<dbReference type="NCBIfam" id="TIGR00197">
    <property type="entry name" value="yjeF_nterm"/>
    <property type="match status" value="1"/>
</dbReference>
<evidence type="ECO:0000256" key="6">
    <source>
        <dbReference type="ARBA" id="ARBA00022741"/>
    </source>
</evidence>
<comment type="function">
    <text evidence="17">Catalyzes the dehydration of the S-form of NAD(P)HX at the expense of ADP, which is converted to AMP. Together with NAD(P)HX epimerase, which catalyzes the epimerization of the S- and R-forms, the enzyme allows the repair of both epimers of NAD(P)HX, a damaged form of NAD(P)H that is a result of enzymatic or heat-dependent hydration.</text>
</comment>
<evidence type="ECO:0000256" key="11">
    <source>
        <dbReference type="ARBA" id="ARBA00023235"/>
    </source>
</evidence>
<feature type="binding site" evidence="17">
    <location>
        <position position="307"/>
    </location>
    <ligand>
        <name>(6S)-NADPHX</name>
        <dbReference type="ChEBI" id="CHEBI:64076"/>
    </ligand>
</feature>
<evidence type="ECO:0000256" key="7">
    <source>
        <dbReference type="ARBA" id="ARBA00022840"/>
    </source>
</evidence>
<dbReference type="InterPro" id="IPR004443">
    <property type="entry name" value="YjeF_N_dom"/>
</dbReference>
<organism evidence="22 23">
    <name type="scientific">Streptomyces thermoalcalitolerans</name>
    <dbReference type="NCBI Taxonomy" id="65605"/>
    <lineage>
        <taxon>Bacteria</taxon>
        <taxon>Bacillati</taxon>
        <taxon>Actinomycetota</taxon>
        <taxon>Actinomycetes</taxon>
        <taxon>Kitasatosporales</taxon>
        <taxon>Streptomycetaceae</taxon>
        <taxon>Streptomyces</taxon>
    </lineage>
</organism>
<keyword evidence="9 18" id="KW-0630">Potassium</keyword>
<dbReference type="Pfam" id="PF03853">
    <property type="entry name" value="YjeF_N"/>
    <property type="match status" value="1"/>
</dbReference>
<keyword evidence="5 18" id="KW-0479">Metal-binding</keyword>
<comment type="function">
    <text evidence="14 19">Bifunctional enzyme that catalyzes the epimerization of the S- and R-forms of NAD(P)HX and the dehydration of the S-form of NAD(P)HX at the expense of ADP, which is converted to AMP. This allows the repair of both epimers of NAD(P)HX, a damaged form of NAD(P)H that is a result of enzymatic or heat-dependent hydration.</text>
</comment>
<evidence type="ECO:0000256" key="13">
    <source>
        <dbReference type="ARBA" id="ARBA00023268"/>
    </source>
</evidence>
<evidence type="ECO:0000256" key="5">
    <source>
        <dbReference type="ARBA" id="ARBA00022723"/>
    </source>
</evidence>
<dbReference type="EC" id="5.1.99.6" evidence="19"/>
<dbReference type="Proteomes" id="UP001501005">
    <property type="component" value="Unassembled WGS sequence"/>
</dbReference>
<comment type="similarity">
    <text evidence="3 19">In the N-terminal section; belongs to the NnrE/AIBP family.</text>
</comment>
<comment type="similarity">
    <text evidence="17">Belongs to the NnrD/CARKD family.</text>
</comment>
<dbReference type="HAMAP" id="MF_01965">
    <property type="entry name" value="NADHX_dehydratase"/>
    <property type="match status" value="1"/>
</dbReference>
<dbReference type="Gene3D" id="3.40.1190.20">
    <property type="match status" value="1"/>
</dbReference>
<comment type="caution">
    <text evidence="18">Lacks conserved residue(s) required for the propagation of feature annotation.</text>
</comment>
<dbReference type="EC" id="4.2.1.136" evidence="19"/>
<feature type="binding site" evidence="17">
    <location>
        <position position="419"/>
    </location>
    <ligand>
        <name>AMP</name>
        <dbReference type="ChEBI" id="CHEBI:456215"/>
    </ligand>
</feature>
<evidence type="ECO:0000256" key="1">
    <source>
        <dbReference type="ARBA" id="ARBA00000013"/>
    </source>
</evidence>
<evidence type="ECO:0000256" key="2">
    <source>
        <dbReference type="ARBA" id="ARBA00000909"/>
    </source>
</evidence>
<dbReference type="Gene3D" id="3.40.50.10260">
    <property type="entry name" value="YjeF N-terminal domain"/>
    <property type="match status" value="1"/>
</dbReference>
<accession>A0ABP3YUV7</accession>
<feature type="binding site" evidence="18">
    <location>
        <position position="120"/>
    </location>
    <ligand>
        <name>K(+)</name>
        <dbReference type="ChEBI" id="CHEBI:29103"/>
    </ligand>
</feature>
<dbReference type="NCBIfam" id="TIGR00196">
    <property type="entry name" value="yjeF_cterm"/>
    <property type="match status" value="1"/>
</dbReference>
<feature type="domain" description="YjeF C-terminal" evidence="20">
    <location>
        <begin position="218"/>
        <end position="476"/>
    </location>
</feature>
<feature type="binding site" evidence="18">
    <location>
        <begin position="124"/>
        <end position="130"/>
    </location>
    <ligand>
        <name>(6S)-NADPHX</name>
        <dbReference type="ChEBI" id="CHEBI:64076"/>
    </ligand>
</feature>
<evidence type="ECO:0000259" key="20">
    <source>
        <dbReference type="PROSITE" id="PS51383"/>
    </source>
</evidence>
<keyword evidence="6 17" id="KW-0547">Nucleotide-binding</keyword>
<evidence type="ECO:0000256" key="10">
    <source>
        <dbReference type="ARBA" id="ARBA00023027"/>
    </source>
</evidence>
<dbReference type="CDD" id="cd01171">
    <property type="entry name" value="YXKO-related"/>
    <property type="match status" value="1"/>
</dbReference>
<evidence type="ECO:0000256" key="19">
    <source>
        <dbReference type="PIRNR" id="PIRNR017184"/>
    </source>
</evidence>
<protein>
    <recommendedName>
        <fullName evidence="19">Bifunctional NAD(P)H-hydrate repair enzyme</fullName>
    </recommendedName>
    <alternativeName>
        <fullName evidence="19">Nicotinamide nucleotide repair protein</fullName>
    </alternativeName>
    <domain>
        <recommendedName>
            <fullName evidence="19">ADP-dependent (S)-NAD(P)H-hydrate dehydratase</fullName>
            <ecNumber evidence="19">4.2.1.136</ecNumber>
        </recommendedName>
        <alternativeName>
            <fullName evidence="19">ADP-dependent NAD(P)HX dehydratase</fullName>
        </alternativeName>
    </domain>
    <domain>
        <recommendedName>
            <fullName evidence="19">NAD(P)H-hydrate epimerase</fullName>
            <ecNumber evidence="19">5.1.99.6</ecNumber>
        </recommendedName>
    </domain>
</protein>
<evidence type="ECO:0000313" key="23">
    <source>
        <dbReference type="Proteomes" id="UP001501005"/>
    </source>
</evidence>
<keyword evidence="11 18" id="KW-0413">Isomerase</keyword>
<dbReference type="PANTHER" id="PTHR12592:SF0">
    <property type="entry name" value="ATP-DEPENDENT (S)-NAD(P)H-HYDRATE DEHYDRATASE"/>
    <property type="match status" value="1"/>
</dbReference>
<feature type="binding site" evidence="18">
    <location>
        <position position="59"/>
    </location>
    <ligand>
        <name>K(+)</name>
        <dbReference type="ChEBI" id="CHEBI:29103"/>
    </ligand>
</feature>
<comment type="catalytic activity">
    <reaction evidence="1 18 19">
        <text>(6R)-NADHX = (6S)-NADHX</text>
        <dbReference type="Rhea" id="RHEA:32215"/>
        <dbReference type="ChEBI" id="CHEBI:64074"/>
        <dbReference type="ChEBI" id="CHEBI:64075"/>
        <dbReference type="EC" id="5.1.99.6"/>
    </reaction>
</comment>
<evidence type="ECO:0000256" key="14">
    <source>
        <dbReference type="ARBA" id="ARBA00025153"/>
    </source>
</evidence>
<evidence type="ECO:0000256" key="18">
    <source>
        <dbReference type="HAMAP-Rule" id="MF_01966"/>
    </source>
</evidence>
<evidence type="ECO:0000256" key="8">
    <source>
        <dbReference type="ARBA" id="ARBA00022857"/>
    </source>
</evidence>
<feature type="binding site" evidence="17">
    <location>
        <position position="420"/>
    </location>
    <ligand>
        <name>(6S)-NADPHX</name>
        <dbReference type="ChEBI" id="CHEBI:64076"/>
    </ligand>
</feature>
<keyword evidence="23" id="KW-1185">Reference proteome</keyword>
<dbReference type="InterPro" id="IPR030677">
    <property type="entry name" value="Nnr"/>
</dbReference>
<comment type="cofactor">
    <cofactor evidence="17">
        <name>Mg(2+)</name>
        <dbReference type="ChEBI" id="CHEBI:18420"/>
    </cofactor>
</comment>
<name>A0ABP3YUV7_9ACTN</name>
<comment type="similarity">
    <text evidence="4 19">In the C-terminal section; belongs to the NnrD/CARKD family.</text>
</comment>
<dbReference type="SUPFAM" id="SSF64153">
    <property type="entry name" value="YjeF N-terminal domain-like"/>
    <property type="match status" value="1"/>
</dbReference>
<feature type="binding site" evidence="18">
    <location>
        <position position="156"/>
    </location>
    <ligand>
        <name>K(+)</name>
        <dbReference type="ChEBI" id="CHEBI:29103"/>
    </ligand>
</feature>
<dbReference type="HAMAP" id="MF_01966">
    <property type="entry name" value="NADHX_epimerase"/>
    <property type="match status" value="1"/>
</dbReference>
<keyword evidence="12 17" id="KW-0456">Lyase</keyword>
<evidence type="ECO:0000256" key="4">
    <source>
        <dbReference type="ARBA" id="ARBA00009524"/>
    </source>
</evidence>
<keyword evidence="8 17" id="KW-0521">NADP</keyword>
<dbReference type="PROSITE" id="PS51383">
    <property type="entry name" value="YJEF_C_3"/>
    <property type="match status" value="1"/>
</dbReference>
<dbReference type="PANTHER" id="PTHR12592">
    <property type="entry name" value="ATP-DEPENDENT (S)-NAD(P)H-HYDRATE DEHYDRATASE FAMILY MEMBER"/>
    <property type="match status" value="1"/>
</dbReference>
<evidence type="ECO:0000313" key="22">
    <source>
        <dbReference type="EMBL" id="GAA0906360.1"/>
    </source>
</evidence>
<comment type="caution">
    <text evidence="22">The sequence shown here is derived from an EMBL/GenBank/DDBJ whole genome shotgun (WGS) entry which is preliminary data.</text>
</comment>
<feature type="binding site" evidence="17">
    <location>
        <position position="253"/>
    </location>
    <ligand>
        <name>(6S)-NADPHX</name>
        <dbReference type="ChEBI" id="CHEBI:64076"/>
    </ligand>
</feature>
<comment type="catalytic activity">
    <reaction evidence="15 17 19">
        <text>(6S)-NADHX + ADP = AMP + phosphate + NADH + H(+)</text>
        <dbReference type="Rhea" id="RHEA:32223"/>
        <dbReference type="ChEBI" id="CHEBI:15378"/>
        <dbReference type="ChEBI" id="CHEBI:43474"/>
        <dbReference type="ChEBI" id="CHEBI:57945"/>
        <dbReference type="ChEBI" id="CHEBI:64074"/>
        <dbReference type="ChEBI" id="CHEBI:456215"/>
        <dbReference type="ChEBI" id="CHEBI:456216"/>
        <dbReference type="EC" id="4.2.1.136"/>
    </reaction>
</comment>
<keyword evidence="13" id="KW-0511">Multifunctional enzyme</keyword>
<dbReference type="PIRSF" id="PIRSF017184">
    <property type="entry name" value="Nnr"/>
    <property type="match status" value="1"/>
</dbReference>
<evidence type="ECO:0000256" key="15">
    <source>
        <dbReference type="ARBA" id="ARBA00048238"/>
    </source>
</evidence>
<sequence>MRIGYSVETVRAAERALMARLPEGALMQRAAAGLAAACADLLGRVYGRRVVLLIGSGDNGGDALYAGARLARRGAGVVAVLLAPDRAHPGGLAALRRAGGSVARAGAAEAAIDRADLVVDGIVGIGGKGGLRAEAAPLAERAARSRAAVVAVDLPSGVEADSGEVLGAAVRADLTVTFGTYKPGLLIDPAREHAGTVRLVDIGLGPELPDEPELEALQHADVAGLLPLPTAESDKYRRGVVGVAAGSARYPGAAVLAVAGALRGGAGAVRYVGPAGREVIARFPETLVSDQGPHKAGRVQAWVVGPGAGDDAATVAEVLEADVPVLIDADGLRLADRDAVRARTAPTLMTPHAGEAAALLGTTREEVEGARLSSVRELAARYRATVLLKGSTTLVADPDGGPVRVNPTGTPWLATAGSGDVLSGLAGSLLAAGLTARDAGSVAAYLHGLAGRLAAQGAPAGAHEVAEAIPQAWRDVRDRVGG</sequence>
<proteinExistence type="inferred from homology"/>
<comment type="subunit">
    <text evidence="17">Homotetramer.</text>
</comment>
<comment type="cofactor">
    <cofactor evidence="18 19">
        <name>K(+)</name>
        <dbReference type="ChEBI" id="CHEBI:29103"/>
    </cofactor>
    <text evidence="18 19">Binds 1 potassium ion per subunit.</text>
</comment>
<evidence type="ECO:0000256" key="17">
    <source>
        <dbReference type="HAMAP-Rule" id="MF_01965"/>
    </source>
</evidence>
<feature type="domain" description="YjeF N-terminal" evidence="21">
    <location>
        <begin position="10"/>
        <end position="210"/>
    </location>
</feature>
<dbReference type="EMBL" id="BAAAHG010000005">
    <property type="protein sequence ID" value="GAA0906360.1"/>
    <property type="molecule type" value="Genomic_DNA"/>
</dbReference>
<keyword evidence="7 17" id="KW-0067">ATP-binding</keyword>
<evidence type="ECO:0000256" key="12">
    <source>
        <dbReference type="ARBA" id="ARBA00023239"/>
    </source>
</evidence>
<dbReference type="InterPro" id="IPR036652">
    <property type="entry name" value="YjeF_N_dom_sf"/>
</dbReference>
<dbReference type="InterPro" id="IPR029056">
    <property type="entry name" value="Ribokinase-like"/>
</dbReference>
<dbReference type="Pfam" id="PF01256">
    <property type="entry name" value="Carb_kinase"/>
    <property type="match status" value="1"/>
</dbReference>
<comment type="catalytic activity">
    <reaction evidence="2 18 19">
        <text>(6R)-NADPHX = (6S)-NADPHX</text>
        <dbReference type="Rhea" id="RHEA:32227"/>
        <dbReference type="ChEBI" id="CHEBI:64076"/>
        <dbReference type="ChEBI" id="CHEBI:64077"/>
        <dbReference type="EC" id="5.1.99.6"/>
    </reaction>
</comment>
<feature type="binding site" evidence="18">
    <location>
        <position position="153"/>
    </location>
    <ligand>
        <name>(6S)-NADPHX</name>
        <dbReference type="ChEBI" id="CHEBI:64076"/>
    </ligand>
</feature>
<comment type="function">
    <text evidence="18">Catalyzes the epimerization of the S- and R-forms of NAD(P)HX, a damaged form of NAD(P)H that is a result of enzymatic or heat-dependent hydration. This is a prerequisite for the S-specific NAD(P)H-hydrate dehydratase to allow the repair of both epimers of NAD(P)HX.</text>
</comment>
<feature type="binding site" evidence="18">
    <location>
        <begin position="58"/>
        <end position="62"/>
    </location>
    <ligand>
        <name>(6S)-NADPHX</name>
        <dbReference type="ChEBI" id="CHEBI:64076"/>
    </ligand>
</feature>
<evidence type="ECO:0000256" key="3">
    <source>
        <dbReference type="ARBA" id="ARBA00006001"/>
    </source>
</evidence>
<feature type="binding site" evidence="17">
    <location>
        <begin position="389"/>
        <end position="393"/>
    </location>
    <ligand>
        <name>AMP</name>
        <dbReference type="ChEBI" id="CHEBI:456215"/>
    </ligand>
</feature>
<comment type="similarity">
    <text evidence="18">Belongs to the NnrE/AIBP family.</text>
</comment>
<evidence type="ECO:0000259" key="21">
    <source>
        <dbReference type="PROSITE" id="PS51385"/>
    </source>
</evidence>
<comment type="catalytic activity">
    <reaction evidence="16 17 19">
        <text>(6S)-NADPHX + ADP = AMP + phosphate + NADPH + H(+)</text>
        <dbReference type="Rhea" id="RHEA:32235"/>
        <dbReference type="ChEBI" id="CHEBI:15378"/>
        <dbReference type="ChEBI" id="CHEBI:43474"/>
        <dbReference type="ChEBI" id="CHEBI:57783"/>
        <dbReference type="ChEBI" id="CHEBI:64076"/>
        <dbReference type="ChEBI" id="CHEBI:456215"/>
        <dbReference type="ChEBI" id="CHEBI:456216"/>
        <dbReference type="EC" id="4.2.1.136"/>
    </reaction>
</comment>
<keyword evidence="10 17" id="KW-0520">NAD</keyword>
<evidence type="ECO:0000256" key="9">
    <source>
        <dbReference type="ARBA" id="ARBA00022958"/>
    </source>
</evidence>
<dbReference type="RefSeq" id="WP_344047406.1">
    <property type="nucleotide sequence ID" value="NZ_BAAAHG010000005.1"/>
</dbReference>
<reference evidence="23" key="1">
    <citation type="journal article" date="2019" name="Int. J. Syst. Evol. Microbiol.">
        <title>The Global Catalogue of Microorganisms (GCM) 10K type strain sequencing project: providing services to taxonomists for standard genome sequencing and annotation.</title>
        <authorList>
            <consortium name="The Broad Institute Genomics Platform"/>
            <consortium name="The Broad Institute Genome Sequencing Center for Infectious Disease"/>
            <person name="Wu L."/>
            <person name="Ma J."/>
        </authorList>
    </citation>
    <scope>NUCLEOTIDE SEQUENCE [LARGE SCALE GENOMIC DNA]</scope>
    <source>
        <strain evidence="23">JCM 10673</strain>
    </source>
</reference>
<feature type="binding site" evidence="17">
    <location>
        <position position="352"/>
    </location>
    <ligand>
        <name>(6S)-NADPHX</name>
        <dbReference type="ChEBI" id="CHEBI:64076"/>
    </ligand>
</feature>